<dbReference type="Pfam" id="PF09413">
    <property type="entry name" value="DUF2007"/>
    <property type="match status" value="1"/>
</dbReference>
<dbReference type="InterPro" id="IPR011322">
    <property type="entry name" value="N-reg_PII-like_a/b"/>
</dbReference>
<gene>
    <name evidence="2" type="ORF">NIASO_10145</name>
</gene>
<dbReference type="Proteomes" id="UP000003586">
    <property type="component" value="Chromosome"/>
</dbReference>
<name>W0F3H0_9BACT</name>
<dbReference type="OrthoDB" id="8480302at2"/>
<dbReference type="AlphaFoldDB" id="W0F3H0"/>
<evidence type="ECO:0000259" key="1">
    <source>
        <dbReference type="Pfam" id="PF09413"/>
    </source>
</evidence>
<protein>
    <recommendedName>
        <fullName evidence="1">DUF2007 domain-containing protein</fullName>
    </recommendedName>
</protein>
<keyword evidence="3" id="KW-1185">Reference proteome</keyword>
<dbReference type="KEGG" id="nso:NIASO_10145"/>
<organism evidence="2 3">
    <name type="scientific">Niabella soli DSM 19437</name>
    <dbReference type="NCBI Taxonomy" id="929713"/>
    <lineage>
        <taxon>Bacteria</taxon>
        <taxon>Pseudomonadati</taxon>
        <taxon>Bacteroidota</taxon>
        <taxon>Chitinophagia</taxon>
        <taxon>Chitinophagales</taxon>
        <taxon>Chitinophagaceae</taxon>
        <taxon>Niabella</taxon>
    </lineage>
</organism>
<dbReference type="SUPFAM" id="SSF54913">
    <property type="entry name" value="GlnB-like"/>
    <property type="match status" value="1"/>
</dbReference>
<dbReference type="Gene3D" id="3.30.70.790">
    <property type="entry name" value="UreE, C-terminal domain"/>
    <property type="match status" value="1"/>
</dbReference>
<dbReference type="HOGENOM" id="CLU_2753761_0_0_10"/>
<dbReference type="EMBL" id="CP007035">
    <property type="protein sequence ID" value="AHF17572.1"/>
    <property type="molecule type" value="Genomic_DNA"/>
</dbReference>
<evidence type="ECO:0000313" key="3">
    <source>
        <dbReference type="Proteomes" id="UP000003586"/>
    </source>
</evidence>
<dbReference type="STRING" id="929713.NIASO_10145"/>
<sequence length="70" mass="7645">MTHFNQEGTVVVKTYNNMAEALAAKELLEENGIQAIVEDLDVMGLSPLAGIKIKVFSGDEEQARQLLQPS</sequence>
<feature type="domain" description="DUF2007" evidence="1">
    <location>
        <begin position="14"/>
        <end position="68"/>
    </location>
</feature>
<dbReference type="InterPro" id="IPR018551">
    <property type="entry name" value="DUF2007"/>
</dbReference>
<accession>W0F3H0</accession>
<evidence type="ECO:0000313" key="2">
    <source>
        <dbReference type="EMBL" id="AHF17572.1"/>
    </source>
</evidence>
<proteinExistence type="predicted"/>
<dbReference type="RefSeq" id="WP_008584085.1">
    <property type="nucleotide sequence ID" value="NZ_CP007035.1"/>
</dbReference>
<reference evidence="2 3" key="1">
    <citation type="submission" date="2013-12" db="EMBL/GenBank/DDBJ databases">
        <authorList>
            <consortium name="DOE Joint Genome Institute"/>
            <person name="Eisen J."/>
            <person name="Huntemann M."/>
            <person name="Han J."/>
            <person name="Chen A."/>
            <person name="Kyrpides N."/>
            <person name="Mavromatis K."/>
            <person name="Markowitz V."/>
            <person name="Palaniappan K."/>
            <person name="Ivanova N."/>
            <person name="Schaumberg A."/>
            <person name="Pati A."/>
            <person name="Liolios K."/>
            <person name="Nordberg H.P."/>
            <person name="Cantor M.N."/>
            <person name="Hua S.X."/>
            <person name="Woyke T."/>
        </authorList>
    </citation>
    <scope>NUCLEOTIDE SEQUENCE [LARGE SCALE GENOMIC DNA]</scope>
    <source>
        <strain evidence="3">DSM 19437</strain>
    </source>
</reference>